<evidence type="ECO:0000256" key="1">
    <source>
        <dbReference type="SAM" id="SignalP"/>
    </source>
</evidence>
<name>A0A409VUB1_9AGAR</name>
<accession>A0A409VUB1</accession>
<keyword evidence="3" id="KW-1185">Reference proteome</keyword>
<dbReference type="EMBL" id="NHTK01005973">
    <property type="protein sequence ID" value="PPQ69844.1"/>
    <property type="molecule type" value="Genomic_DNA"/>
</dbReference>
<dbReference type="InParanoid" id="A0A409VUB1"/>
<proteinExistence type="predicted"/>
<evidence type="ECO:0000313" key="3">
    <source>
        <dbReference type="Proteomes" id="UP000284842"/>
    </source>
</evidence>
<feature type="chain" id="PRO_5019393347" description="Hydrophobic surface binding protein" evidence="1">
    <location>
        <begin position="20"/>
        <end position="182"/>
    </location>
</feature>
<keyword evidence="1" id="KW-0732">Signal</keyword>
<organism evidence="2 3">
    <name type="scientific">Panaeolus cyanescens</name>
    <dbReference type="NCBI Taxonomy" id="181874"/>
    <lineage>
        <taxon>Eukaryota</taxon>
        <taxon>Fungi</taxon>
        <taxon>Dikarya</taxon>
        <taxon>Basidiomycota</taxon>
        <taxon>Agaricomycotina</taxon>
        <taxon>Agaricomycetes</taxon>
        <taxon>Agaricomycetidae</taxon>
        <taxon>Agaricales</taxon>
        <taxon>Agaricineae</taxon>
        <taxon>Galeropsidaceae</taxon>
        <taxon>Panaeolus</taxon>
    </lineage>
</organism>
<dbReference type="GO" id="GO:0005576">
    <property type="term" value="C:extracellular region"/>
    <property type="evidence" value="ECO:0007669"/>
    <property type="project" value="TreeGrafter"/>
</dbReference>
<dbReference type="AlphaFoldDB" id="A0A409VUB1"/>
<dbReference type="Gene3D" id="1.20.1280.140">
    <property type="match status" value="1"/>
</dbReference>
<dbReference type="PANTHER" id="PTHR38123">
    <property type="entry name" value="CELL WALL SERINE-THREONINE-RICH GALACTOMANNOPROTEIN MP1 (AFU_ORTHOLOGUE AFUA_4G03240)"/>
    <property type="match status" value="1"/>
</dbReference>
<feature type="signal peptide" evidence="1">
    <location>
        <begin position="1"/>
        <end position="19"/>
    </location>
</feature>
<dbReference type="InterPro" id="IPR021054">
    <property type="entry name" value="Cell_wall_mannoprotein_1"/>
</dbReference>
<dbReference type="Proteomes" id="UP000284842">
    <property type="component" value="Unassembled WGS sequence"/>
</dbReference>
<comment type="caution">
    <text evidence="2">The sequence shown here is derived from an EMBL/GenBank/DDBJ whole genome shotgun (WGS) entry which is preliminary data.</text>
</comment>
<dbReference type="OrthoDB" id="3485059at2759"/>
<dbReference type="PANTHER" id="PTHR38123:SF1">
    <property type="entry name" value="HYDROPHOBIC SURFACE BINDING PROTEIN"/>
    <property type="match status" value="1"/>
</dbReference>
<evidence type="ECO:0000313" key="2">
    <source>
        <dbReference type="EMBL" id="PPQ69844.1"/>
    </source>
</evidence>
<evidence type="ECO:0008006" key="4">
    <source>
        <dbReference type="Google" id="ProtNLM"/>
    </source>
</evidence>
<sequence length="182" mass="18342">MKFSTGLLTVLSLTAVAFSNPVKRDVDQVKADVADISTKVVSLDNAIAAFPLTGGTLLAALGIHNSAVALNTALQSATTNVIAAGVLGEADGLEVLNTVAGFAPNIDNALVGIVEKKPAFAALPIGGLPALIHQDLNNLKASTDGYATALVDNAPDVLKDQAGDLRDAALAGFDPAIAAYAP</sequence>
<gene>
    <name evidence="2" type="ORF">CVT24_003183</name>
</gene>
<protein>
    <recommendedName>
        <fullName evidence="4">Hydrophobic surface binding protein</fullName>
    </recommendedName>
</protein>
<dbReference type="Pfam" id="PF12296">
    <property type="entry name" value="HsbA"/>
    <property type="match status" value="1"/>
</dbReference>
<reference evidence="2 3" key="1">
    <citation type="journal article" date="2018" name="Evol. Lett.">
        <title>Horizontal gene cluster transfer increased hallucinogenic mushroom diversity.</title>
        <authorList>
            <person name="Reynolds H.T."/>
            <person name="Vijayakumar V."/>
            <person name="Gluck-Thaler E."/>
            <person name="Korotkin H.B."/>
            <person name="Matheny P.B."/>
            <person name="Slot J.C."/>
        </authorList>
    </citation>
    <scope>NUCLEOTIDE SEQUENCE [LARGE SCALE GENOMIC DNA]</scope>
    <source>
        <strain evidence="2 3">2629</strain>
    </source>
</reference>